<feature type="domain" description="Cadherin" evidence="13">
    <location>
        <begin position="914"/>
        <end position="1020"/>
    </location>
</feature>
<feature type="non-terminal residue" evidence="14">
    <location>
        <position position="1"/>
    </location>
</feature>
<keyword evidence="10" id="KW-1015">Disulfide bond</keyword>
<feature type="domain" description="Cadherin" evidence="13">
    <location>
        <begin position="1043"/>
        <end position="1155"/>
    </location>
</feature>
<sequence>LTIFRGIRASDRDKPNTPNSDVQYAIISGNERGKFSLDSSHQAFLILKRPLDFDTGDGEFLLTIAASDRGLPPRSTNTTIRITVNDNDDLSPKFTKGVYRTRINEFYPITGERIHKLLTFDPPIHAFDQDMAIDAPIHYDIIAGNERHIFSLDHVNGSLFLEREIDIDAERSLPGNTFVLQIQASQVDNPAKTGVARVEVEIMDLNDNLPEFEVDFYNISIVENLPNGFSVLQIIAMDQDQGDNAEFSYQLEDSSGAFTLDSRTGWLTVRDQSVLDREKRSTLTMRVYAKEKVPSVVTDKLGASSVNIEVTLLDANDNNPTFIPNNLYNFVTNAVAKVNDVVGQIHAIDPDLGRNGMVSYSVQKAPNNSIPFKVDAKTGKISVNQENLPSGRHLLFIEASDQPLNPSEKRSSLAVVSIEVQAQAGRGSNKGVPDFIGAPYEFWVGGNVGIGTSVGQIRVNDVPDRRKIVYDLLHSYHEGVPFAVEERSGTITVVDNLENYERQNYDFEAVVTNEHDMSLVTNVTIHIVDPKDEKTILMKTGSAPIEFHVRENLGNLLIGRLGFKNASSSVLTFSIANQKDVTDHISITSDGSLYTIKPLDREKRDVYRLTVIAEYSKGVITGSGIYQVTIYVDDENDNKPTFERSKYEGKIIENCISGTEVDLNYLIHVSDKDIGVNGQFTVTIFGNGSEMFRLDRNTGKIFFISADTPVDREETSLFNLRLVAKDKGGLYDEAILIITVEDENDNAPSFVQFIVYEGIGAHVMDFDQLGNRIGHFEELKNSSTGVYVLTSAYMKAKRPKGKMSPLISLKEDVSLGTPIIKLTAEDRDFGDNSIVKYEMISETYIPNEYSSEPFHLTQYFMVHSTNGEISISRTLPPESEFRLNISASDKGDLKDYISVRLMIEDVNDHPPVFTKSWYNFDAEEAVYSRNILGRIEAIDADFGSNANISYKIEHKDENLPFIISPLTGVLSIDGVLDRETKDKYSFVVVAKDNPVKGHALSSFVNVEVNVLDVNDNPPMFYGYDDVIPNPDSNTFSNHNYQENIPIYYATAAENSPIGTPVTRIFANDSDFTGNGNGLILFDIPYKKNRQNLFAIDSKEGIVTTISKLDYETQNSHNVTVVASDLGSPSRSSTAILIVNVIDVPEDFKSIDRPVFAHRYYEVEVEENVPVPLTVLTLNVTESYRAHKLRYSIVADKNSDVRRVFRIDPRNGSLFIIERPDREQKALYELIIRLDQYKVGRDMTVMVYPVTNERLGNLGLNEVKVIVRVTDVNDNVPKFTITGRPIIAAIPTTANYGYHIVRLHAKDPDLGLNGEVRYQILGRADEATRRFTIDPITGQVRGIANFARDAGKVYGFDVKATDRRGADDGKSSIANVFVSI</sequence>
<keyword evidence="4" id="KW-0732">Signal</keyword>
<dbReference type="PANTHER" id="PTHR24026:SF133">
    <property type="entry name" value="CADHERIN-RELATED FAMILY MEMBER 2"/>
    <property type="match status" value="1"/>
</dbReference>
<keyword evidence="8" id="KW-1133">Transmembrane helix</keyword>
<evidence type="ECO:0000313" key="15">
    <source>
        <dbReference type="Proteomes" id="UP000292052"/>
    </source>
</evidence>
<name>A0A482VIH2_ASBVE</name>
<evidence type="ECO:0000256" key="9">
    <source>
        <dbReference type="ARBA" id="ARBA00023136"/>
    </source>
</evidence>
<dbReference type="GO" id="GO:0005509">
    <property type="term" value="F:calcium ion binding"/>
    <property type="evidence" value="ECO:0007669"/>
    <property type="project" value="UniProtKB-UniRule"/>
</dbReference>
<dbReference type="FunFam" id="2.60.40.60:FF:000266">
    <property type="entry name" value="Cadherin 23"/>
    <property type="match status" value="1"/>
</dbReference>
<feature type="non-terminal residue" evidence="14">
    <location>
        <position position="1379"/>
    </location>
</feature>
<dbReference type="FunFam" id="2.60.40.60:FF:000015">
    <property type="entry name" value="FAT atypical cadherin 1"/>
    <property type="match status" value="1"/>
</dbReference>
<evidence type="ECO:0000256" key="7">
    <source>
        <dbReference type="ARBA" id="ARBA00022889"/>
    </source>
</evidence>
<feature type="domain" description="Cadherin" evidence="13">
    <location>
        <begin position="1156"/>
        <end position="1278"/>
    </location>
</feature>
<dbReference type="OrthoDB" id="6252479at2759"/>
<evidence type="ECO:0000313" key="14">
    <source>
        <dbReference type="EMBL" id="RZC32327.1"/>
    </source>
</evidence>
<feature type="domain" description="Cadherin" evidence="13">
    <location>
        <begin position="1281"/>
        <end position="1379"/>
    </location>
</feature>
<keyword evidence="2" id="KW-0245">EGF-like domain</keyword>
<dbReference type="InterPro" id="IPR020894">
    <property type="entry name" value="Cadherin_CS"/>
</dbReference>
<reference evidence="14 15" key="1">
    <citation type="submission" date="2017-03" db="EMBL/GenBank/DDBJ databases">
        <title>Genome of the blue death feigning beetle - Asbolus verrucosus.</title>
        <authorList>
            <person name="Rider S.D."/>
        </authorList>
    </citation>
    <scope>NUCLEOTIDE SEQUENCE [LARGE SCALE GENOMIC DNA]</scope>
    <source>
        <strain evidence="14">Butters</strain>
        <tissue evidence="14">Head and leg muscle</tissue>
    </source>
</reference>
<proteinExistence type="predicted"/>
<keyword evidence="7" id="KW-0130">Cell adhesion</keyword>
<comment type="caution">
    <text evidence="14">The sequence shown here is derived from an EMBL/GenBank/DDBJ whole genome shotgun (WGS) entry which is preliminary data.</text>
</comment>
<dbReference type="PROSITE" id="PS50268">
    <property type="entry name" value="CADHERIN_2"/>
    <property type="match status" value="11"/>
</dbReference>
<keyword evidence="9" id="KW-0472">Membrane</keyword>
<keyword evidence="15" id="KW-1185">Reference proteome</keyword>
<gene>
    <name evidence="14" type="ORF">BDFB_006177</name>
</gene>
<dbReference type="FunFam" id="2.60.40.60:FF:000024">
    <property type="entry name" value="FAT atypical cadherin 3"/>
    <property type="match status" value="1"/>
</dbReference>
<keyword evidence="6 12" id="KW-0106">Calcium</keyword>
<feature type="domain" description="Cadherin" evidence="13">
    <location>
        <begin position="807"/>
        <end position="913"/>
    </location>
</feature>
<evidence type="ECO:0000256" key="11">
    <source>
        <dbReference type="ARBA" id="ARBA00023180"/>
    </source>
</evidence>
<evidence type="ECO:0000256" key="12">
    <source>
        <dbReference type="PROSITE-ProRule" id="PRU00043"/>
    </source>
</evidence>
<keyword evidence="3" id="KW-0812">Transmembrane</keyword>
<dbReference type="GO" id="GO:0005886">
    <property type="term" value="C:plasma membrane"/>
    <property type="evidence" value="ECO:0007669"/>
    <property type="project" value="InterPro"/>
</dbReference>
<feature type="domain" description="Cadherin" evidence="13">
    <location>
        <begin position="213"/>
        <end position="322"/>
    </location>
</feature>
<dbReference type="SMART" id="SM00112">
    <property type="entry name" value="CA"/>
    <property type="match status" value="12"/>
</dbReference>
<keyword evidence="5" id="KW-0677">Repeat</keyword>
<feature type="domain" description="Cadherin" evidence="13">
    <location>
        <begin position="124"/>
        <end position="212"/>
    </location>
</feature>
<evidence type="ECO:0000256" key="5">
    <source>
        <dbReference type="ARBA" id="ARBA00022737"/>
    </source>
</evidence>
<evidence type="ECO:0000259" key="13">
    <source>
        <dbReference type="PROSITE" id="PS50268"/>
    </source>
</evidence>
<dbReference type="GO" id="GO:0007156">
    <property type="term" value="P:homophilic cell adhesion via plasma membrane adhesion molecules"/>
    <property type="evidence" value="ECO:0007669"/>
    <property type="project" value="InterPro"/>
</dbReference>
<evidence type="ECO:0000256" key="3">
    <source>
        <dbReference type="ARBA" id="ARBA00022692"/>
    </source>
</evidence>
<evidence type="ECO:0000256" key="8">
    <source>
        <dbReference type="ARBA" id="ARBA00022989"/>
    </source>
</evidence>
<dbReference type="Gene3D" id="2.60.40.60">
    <property type="entry name" value="Cadherins"/>
    <property type="match status" value="12"/>
</dbReference>
<protein>
    <submittedName>
        <fullName evidence="14">Cadherin-89D</fullName>
    </submittedName>
</protein>
<accession>A0A482VIH2</accession>
<dbReference type="Pfam" id="PF00028">
    <property type="entry name" value="Cadherin"/>
    <property type="match status" value="9"/>
</dbReference>
<evidence type="ECO:0000256" key="10">
    <source>
        <dbReference type="ARBA" id="ARBA00023157"/>
    </source>
</evidence>
<feature type="domain" description="Cadherin" evidence="13">
    <location>
        <begin position="643"/>
        <end position="750"/>
    </location>
</feature>
<dbReference type="PROSITE" id="PS00232">
    <property type="entry name" value="CADHERIN_1"/>
    <property type="match status" value="6"/>
</dbReference>
<dbReference type="PANTHER" id="PTHR24026">
    <property type="entry name" value="FAT ATYPICAL CADHERIN-RELATED"/>
    <property type="match status" value="1"/>
</dbReference>
<dbReference type="PRINTS" id="PR00205">
    <property type="entry name" value="CADHERIN"/>
</dbReference>
<dbReference type="SUPFAM" id="SSF49313">
    <property type="entry name" value="Cadherin-like"/>
    <property type="match status" value="12"/>
</dbReference>
<dbReference type="InterPro" id="IPR002126">
    <property type="entry name" value="Cadherin-like_dom"/>
</dbReference>
<comment type="subcellular location">
    <subcellularLocation>
        <location evidence="1">Membrane</location>
        <topology evidence="1">Single-pass membrane protein</topology>
    </subcellularLocation>
</comment>
<evidence type="ECO:0000256" key="6">
    <source>
        <dbReference type="ARBA" id="ARBA00022837"/>
    </source>
</evidence>
<dbReference type="STRING" id="1661398.A0A482VIH2"/>
<dbReference type="CDD" id="cd11304">
    <property type="entry name" value="Cadherin_repeat"/>
    <property type="match status" value="12"/>
</dbReference>
<evidence type="ECO:0000256" key="4">
    <source>
        <dbReference type="ARBA" id="ARBA00022729"/>
    </source>
</evidence>
<evidence type="ECO:0000256" key="1">
    <source>
        <dbReference type="ARBA" id="ARBA00004167"/>
    </source>
</evidence>
<evidence type="ECO:0000256" key="2">
    <source>
        <dbReference type="ARBA" id="ARBA00022536"/>
    </source>
</evidence>
<dbReference type="EMBL" id="QDEB01098053">
    <property type="protein sequence ID" value="RZC32327.1"/>
    <property type="molecule type" value="Genomic_DNA"/>
</dbReference>
<feature type="domain" description="Cadherin" evidence="13">
    <location>
        <begin position="518"/>
        <end position="642"/>
    </location>
</feature>
<feature type="domain" description="Cadherin" evidence="13">
    <location>
        <begin position="342"/>
        <end position="435"/>
    </location>
</feature>
<keyword evidence="11" id="KW-0325">Glycoprotein</keyword>
<dbReference type="InterPro" id="IPR015919">
    <property type="entry name" value="Cadherin-like_sf"/>
</dbReference>
<organism evidence="14 15">
    <name type="scientific">Asbolus verrucosus</name>
    <name type="common">Desert ironclad beetle</name>
    <dbReference type="NCBI Taxonomy" id="1661398"/>
    <lineage>
        <taxon>Eukaryota</taxon>
        <taxon>Metazoa</taxon>
        <taxon>Ecdysozoa</taxon>
        <taxon>Arthropoda</taxon>
        <taxon>Hexapoda</taxon>
        <taxon>Insecta</taxon>
        <taxon>Pterygota</taxon>
        <taxon>Neoptera</taxon>
        <taxon>Endopterygota</taxon>
        <taxon>Coleoptera</taxon>
        <taxon>Polyphaga</taxon>
        <taxon>Cucujiformia</taxon>
        <taxon>Tenebrionidae</taxon>
        <taxon>Pimeliinae</taxon>
        <taxon>Asbolus</taxon>
    </lineage>
</organism>
<feature type="domain" description="Cadherin" evidence="13">
    <location>
        <begin position="7"/>
        <end position="94"/>
    </location>
</feature>
<dbReference type="Proteomes" id="UP000292052">
    <property type="component" value="Unassembled WGS sequence"/>
</dbReference>